<evidence type="ECO:0000313" key="2">
    <source>
        <dbReference type="Proteomes" id="UP000613177"/>
    </source>
</evidence>
<dbReference type="AlphaFoldDB" id="A0A8H7SU07"/>
<protein>
    <submittedName>
        <fullName evidence="1">Uncharacterized protein</fullName>
    </submittedName>
</protein>
<gene>
    <name evidence="1" type="ORF">INT48_003112</name>
</gene>
<dbReference type="Proteomes" id="UP000613177">
    <property type="component" value="Unassembled WGS sequence"/>
</dbReference>
<dbReference type="Gene3D" id="2.60.120.260">
    <property type="entry name" value="Galactose-binding domain-like"/>
    <property type="match status" value="1"/>
</dbReference>
<organism evidence="1 2">
    <name type="scientific">Thamnidium elegans</name>
    <dbReference type="NCBI Taxonomy" id="101142"/>
    <lineage>
        <taxon>Eukaryota</taxon>
        <taxon>Fungi</taxon>
        <taxon>Fungi incertae sedis</taxon>
        <taxon>Mucoromycota</taxon>
        <taxon>Mucoromycotina</taxon>
        <taxon>Mucoromycetes</taxon>
        <taxon>Mucorales</taxon>
        <taxon>Mucorineae</taxon>
        <taxon>Mucoraceae</taxon>
        <taxon>Thamnidium</taxon>
    </lineage>
</organism>
<keyword evidence="2" id="KW-1185">Reference proteome</keyword>
<reference evidence="1" key="1">
    <citation type="submission" date="2021-01" db="EMBL/GenBank/DDBJ databases">
        <title>Metabolic potential, ecology and presence of endohyphal bacteria is reflected in genomic diversity of Mucoromycotina.</title>
        <authorList>
            <person name="Muszewska A."/>
            <person name="Okrasinska A."/>
            <person name="Steczkiewicz K."/>
            <person name="Drgas O."/>
            <person name="Orlowska M."/>
            <person name="Perlinska-Lenart U."/>
            <person name="Aleksandrzak-Piekarczyk T."/>
            <person name="Szatraj K."/>
            <person name="Zielenkiewicz U."/>
            <person name="Pilsyk S."/>
            <person name="Malc E."/>
            <person name="Mieczkowski P."/>
            <person name="Kruszewska J.S."/>
            <person name="Biernat P."/>
            <person name="Pawlowska J."/>
        </authorList>
    </citation>
    <scope>NUCLEOTIDE SEQUENCE</scope>
    <source>
        <strain evidence="1">WA0000018081</strain>
    </source>
</reference>
<accession>A0A8H7SU07</accession>
<dbReference type="InterPro" id="IPR008979">
    <property type="entry name" value="Galactose-bd-like_sf"/>
</dbReference>
<name>A0A8H7SU07_9FUNG</name>
<comment type="caution">
    <text evidence="1">The sequence shown here is derived from an EMBL/GenBank/DDBJ whole genome shotgun (WGS) entry which is preliminary data.</text>
</comment>
<evidence type="ECO:0000313" key="1">
    <source>
        <dbReference type="EMBL" id="KAG2235549.1"/>
    </source>
</evidence>
<dbReference type="SUPFAM" id="SSF49785">
    <property type="entry name" value="Galactose-binding domain-like"/>
    <property type="match status" value="1"/>
</dbReference>
<sequence>MTSLISSETRIKVSSVLNRDTTNYGKQNLIDGSAETCWNSEQGLPQNILLDFPSPVLVESIVLQFQGGFAGKTCIAVGSTPESPNDYHVEIGRFYPQDINPTQTFNFTATEGLKRVKIIFEEGTDFYGRITIYKLDILGKKLFTSDSSISI</sequence>
<dbReference type="EMBL" id="JAEPRE010000031">
    <property type="protein sequence ID" value="KAG2235549.1"/>
    <property type="molecule type" value="Genomic_DNA"/>
</dbReference>
<proteinExistence type="predicted"/>